<keyword evidence="3" id="KW-0496">Mitochondrion</keyword>
<proteinExistence type="predicted"/>
<dbReference type="EMBL" id="LKAM01000017">
    <property type="protein sequence ID" value="KUM45590.1"/>
    <property type="molecule type" value="Genomic_DNA"/>
</dbReference>
<gene>
    <name evidence="2" type="ORF">ABT39_MTgene2425</name>
    <name evidence="3" type="ORF">ABT39_MTgene5414</name>
</gene>
<feature type="signal peptide" evidence="1">
    <location>
        <begin position="1"/>
        <end position="23"/>
    </location>
</feature>
<organism evidence="3">
    <name type="scientific">Picea glauca</name>
    <name type="common">White spruce</name>
    <name type="synonym">Pinus glauca</name>
    <dbReference type="NCBI Taxonomy" id="3330"/>
    <lineage>
        <taxon>Eukaryota</taxon>
        <taxon>Viridiplantae</taxon>
        <taxon>Streptophyta</taxon>
        <taxon>Embryophyta</taxon>
        <taxon>Tracheophyta</taxon>
        <taxon>Spermatophyta</taxon>
        <taxon>Pinopsida</taxon>
        <taxon>Pinidae</taxon>
        <taxon>Conifers I</taxon>
        <taxon>Pinales</taxon>
        <taxon>Pinaceae</taxon>
        <taxon>Picea</taxon>
    </lineage>
</organism>
<feature type="chain" id="PRO_5011870852" description="Secreted protein" evidence="1">
    <location>
        <begin position="24"/>
        <end position="75"/>
    </location>
</feature>
<dbReference type="EMBL" id="LKAM01000007">
    <property type="protein sequence ID" value="KUM47230.1"/>
    <property type="molecule type" value="Genomic_DNA"/>
</dbReference>
<dbReference type="AlphaFoldDB" id="A0A101LXN8"/>
<sequence>MRTSHLLTFRCQVSHLLVPLICGQASHSSSPVGRACLRILSLQSSVLSHPLPVGRACLRILSFQIIIYVITQSKN</sequence>
<geneLocation type="mitochondrion" evidence="3"/>
<protein>
    <recommendedName>
        <fullName evidence="4">Secreted protein</fullName>
    </recommendedName>
</protein>
<name>A0A101LXN8_PICGL</name>
<accession>A0A101LXN8</accession>
<evidence type="ECO:0008006" key="4">
    <source>
        <dbReference type="Google" id="ProtNLM"/>
    </source>
</evidence>
<evidence type="ECO:0000313" key="2">
    <source>
        <dbReference type="EMBL" id="KUM45590.1"/>
    </source>
</evidence>
<evidence type="ECO:0000256" key="1">
    <source>
        <dbReference type="SAM" id="SignalP"/>
    </source>
</evidence>
<keyword evidence="1" id="KW-0732">Signal</keyword>
<reference evidence="3" key="1">
    <citation type="journal article" date="2015" name="Genome Biol. Evol.">
        <title>Organellar Genomes of White Spruce (Picea glauca): Assembly and Annotation.</title>
        <authorList>
            <person name="Jackman S.D."/>
            <person name="Warren R.L."/>
            <person name="Gibb E.A."/>
            <person name="Vandervalk B.P."/>
            <person name="Mohamadi H."/>
            <person name="Chu J."/>
            <person name="Raymond A."/>
            <person name="Pleasance S."/>
            <person name="Coope R."/>
            <person name="Wildung M.R."/>
            <person name="Ritland C.E."/>
            <person name="Bousquet J."/>
            <person name="Jones S.J."/>
            <person name="Bohlmann J."/>
            <person name="Birol I."/>
        </authorList>
    </citation>
    <scope>NUCLEOTIDE SEQUENCE [LARGE SCALE GENOMIC DNA]</scope>
    <source>
        <tissue evidence="3">Flushing bud</tissue>
    </source>
</reference>
<evidence type="ECO:0000313" key="3">
    <source>
        <dbReference type="EMBL" id="KUM47230.1"/>
    </source>
</evidence>
<comment type="caution">
    <text evidence="3">The sequence shown here is derived from an EMBL/GenBank/DDBJ whole genome shotgun (WGS) entry which is preliminary data.</text>
</comment>